<reference evidence="1" key="1">
    <citation type="submission" date="2022-10" db="EMBL/GenBank/DDBJ databases">
        <title>The WGS of Solirubrobacter phytolaccae KCTC 29190.</title>
        <authorList>
            <person name="Jiang Z."/>
        </authorList>
    </citation>
    <scope>NUCLEOTIDE SEQUENCE</scope>
    <source>
        <strain evidence="1">KCTC 29190</strain>
    </source>
</reference>
<dbReference type="Proteomes" id="UP001147653">
    <property type="component" value="Unassembled WGS sequence"/>
</dbReference>
<accession>A0A9X3NFI4</accession>
<dbReference type="RefSeq" id="WP_270030308.1">
    <property type="nucleotide sequence ID" value="NZ_JAPDDP010000150.1"/>
</dbReference>
<proteinExistence type="predicted"/>
<dbReference type="EMBL" id="JAPDDP010000150">
    <property type="protein sequence ID" value="MDA0185785.1"/>
    <property type="molecule type" value="Genomic_DNA"/>
</dbReference>
<organism evidence="1 2">
    <name type="scientific">Solirubrobacter phytolaccae</name>
    <dbReference type="NCBI Taxonomy" id="1404360"/>
    <lineage>
        <taxon>Bacteria</taxon>
        <taxon>Bacillati</taxon>
        <taxon>Actinomycetota</taxon>
        <taxon>Thermoleophilia</taxon>
        <taxon>Solirubrobacterales</taxon>
        <taxon>Solirubrobacteraceae</taxon>
        <taxon>Solirubrobacter</taxon>
    </lineage>
</organism>
<protein>
    <recommendedName>
        <fullName evidence="3">PepSY domain-containing protein</fullName>
    </recommendedName>
</protein>
<name>A0A9X3NFI4_9ACTN</name>
<sequence>MSDQDQDRAARAALEWATAELGVGLAVVGVVRRRRANIKTPFYEVTVRGAGGDDHVCLVDLDGHVFKFRQ</sequence>
<evidence type="ECO:0000313" key="1">
    <source>
        <dbReference type="EMBL" id="MDA0185785.1"/>
    </source>
</evidence>
<evidence type="ECO:0000313" key="2">
    <source>
        <dbReference type="Proteomes" id="UP001147653"/>
    </source>
</evidence>
<comment type="caution">
    <text evidence="1">The sequence shown here is derived from an EMBL/GenBank/DDBJ whole genome shotgun (WGS) entry which is preliminary data.</text>
</comment>
<keyword evidence="2" id="KW-1185">Reference proteome</keyword>
<evidence type="ECO:0008006" key="3">
    <source>
        <dbReference type="Google" id="ProtNLM"/>
    </source>
</evidence>
<dbReference type="AlphaFoldDB" id="A0A9X3NFI4"/>
<gene>
    <name evidence="1" type="ORF">OJ997_36110</name>
</gene>